<protein>
    <submittedName>
        <fullName evidence="2">NAD kinase 2, mitochondrial</fullName>
    </submittedName>
</protein>
<reference evidence="2" key="1">
    <citation type="submission" date="2023-03" db="EMBL/GenBank/DDBJ databases">
        <authorList>
            <person name="Steffen K."/>
            <person name="Cardenas P."/>
        </authorList>
    </citation>
    <scope>NUCLEOTIDE SEQUENCE</scope>
</reference>
<dbReference type="GO" id="GO:0019674">
    <property type="term" value="P:NAD+ metabolic process"/>
    <property type="evidence" value="ECO:0007669"/>
    <property type="project" value="InterPro"/>
</dbReference>
<keyword evidence="3" id="KW-1185">Reference proteome</keyword>
<proteinExistence type="predicted"/>
<dbReference type="PANTHER" id="PTHR13158">
    <property type="match status" value="1"/>
</dbReference>
<sequence length="239" mass="26351">GYLTEQLCGVFSGRYQEMRRQRIRVTLESRKLPVLALNEVFVGEKDISHSSYYEISHDGSPSERQKSSGLLVYTGSGSTSWFVVPLPLFDVHLPCSGSTSLAYNMNRVSSETVQKLLHIAGEIASLPAELSQPQLAQNVSEVFNYSNVFGGEEQTMAFTVREPIIRGIFAVGRTHGFAKTVKVVSRSWNANLVVDGHYCTDFPNGSTALLELQDSDSLRTLTSSSPDSSPRLHQHSPHS</sequence>
<dbReference type="GO" id="GO:0003951">
    <property type="term" value="F:NAD+ kinase activity"/>
    <property type="evidence" value="ECO:0007669"/>
    <property type="project" value="InterPro"/>
</dbReference>
<evidence type="ECO:0000256" key="1">
    <source>
        <dbReference type="SAM" id="MobiDB-lite"/>
    </source>
</evidence>
<keyword evidence="2" id="KW-0418">Kinase</keyword>
<dbReference type="PANTHER" id="PTHR13158:SF5">
    <property type="entry name" value="NAD KINASE 2, MITOCHONDRIAL"/>
    <property type="match status" value="1"/>
</dbReference>
<feature type="compositionally biased region" description="Low complexity" evidence="1">
    <location>
        <begin position="219"/>
        <end position="231"/>
    </location>
</feature>
<dbReference type="GO" id="GO:0005739">
    <property type="term" value="C:mitochondrion"/>
    <property type="evidence" value="ECO:0007669"/>
    <property type="project" value="TreeGrafter"/>
</dbReference>
<comment type="caution">
    <text evidence="2">The sequence shown here is derived from an EMBL/GenBank/DDBJ whole genome shotgun (WGS) entry which is preliminary data.</text>
</comment>
<feature type="region of interest" description="Disordered" evidence="1">
    <location>
        <begin position="219"/>
        <end position="239"/>
    </location>
</feature>
<dbReference type="Gene3D" id="2.60.200.30">
    <property type="entry name" value="Probable inorganic polyphosphate/atp-NAD kinase, domain 2"/>
    <property type="match status" value="1"/>
</dbReference>
<dbReference type="InterPro" id="IPR017437">
    <property type="entry name" value="ATP-NAD_kinase_PpnK-typ_C"/>
</dbReference>
<organism evidence="2 3">
    <name type="scientific">Geodia barretti</name>
    <name type="common">Barrett's horny sponge</name>
    <dbReference type="NCBI Taxonomy" id="519541"/>
    <lineage>
        <taxon>Eukaryota</taxon>
        <taxon>Metazoa</taxon>
        <taxon>Porifera</taxon>
        <taxon>Demospongiae</taxon>
        <taxon>Heteroscleromorpha</taxon>
        <taxon>Tetractinellida</taxon>
        <taxon>Astrophorina</taxon>
        <taxon>Geodiidae</taxon>
        <taxon>Geodia</taxon>
    </lineage>
</organism>
<feature type="non-terminal residue" evidence="2">
    <location>
        <position position="1"/>
    </location>
</feature>
<dbReference type="AlphaFoldDB" id="A0AA35TGY4"/>
<name>A0AA35TGY4_GEOBA</name>
<accession>A0AA35TGY4</accession>
<dbReference type="SUPFAM" id="SSF111331">
    <property type="entry name" value="NAD kinase/diacylglycerol kinase-like"/>
    <property type="match status" value="1"/>
</dbReference>
<evidence type="ECO:0000313" key="3">
    <source>
        <dbReference type="Proteomes" id="UP001174909"/>
    </source>
</evidence>
<keyword evidence="2" id="KW-0808">Transferase</keyword>
<dbReference type="EMBL" id="CASHTH010003702">
    <property type="protein sequence ID" value="CAI8048105.1"/>
    <property type="molecule type" value="Genomic_DNA"/>
</dbReference>
<dbReference type="Proteomes" id="UP001174909">
    <property type="component" value="Unassembled WGS sequence"/>
</dbReference>
<evidence type="ECO:0000313" key="2">
    <source>
        <dbReference type="EMBL" id="CAI8048105.1"/>
    </source>
</evidence>
<gene>
    <name evidence="2" type="ORF">GBAR_LOCUS26569</name>
</gene>
<dbReference type="InterPro" id="IPR016064">
    <property type="entry name" value="NAD/diacylglycerol_kinase_sf"/>
</dbReference>